<dbReference type="PROSITE" id="PS50002">
    <property type="entry name" value="SH3"/>
    <property type="match status" value="1"/>
</dbReference>
<dbReference type="STRING" id="1835702.A0A1F5LDS4"/>
<dbReference type="InterPro" id="IPR047092">
    <property type="entry name" value="AFUB_07903/YDR124W-like_hel"/>
</dbReference>
<proteinExistence type="predicted"/>
<evidence type="ECO:0000313" key="7">
    <source>
        <dbReference type="Proteomes" id="UP000177622"/>
    </source>
</evidence>
<dbReference type="GeneID" id="34578248"/>
<dbReference type="InterPro" id="IPR021264">
    <property type="entry name" value="AFUB_079030/YDR124W-like"/>
</dbReference>
<dbReference type="InterPro" id="IPR001452">
    <property type="entry name" value="SH3_domain"/>
</dbReference>
<evidence type="ECO:0000313" key="6">
    <source>
        <dbReference type="EMBL" id="OGE51160.1"/>
    </source>
</evidence>
<protein>
    <recommendedName>
        <fullName evidence="5">SH3 domain-containing protein</fullName>
    </recommendedName>
</protein>
<dbReference type="EMBL" id="LXJU01000014">
    <property type="protein sequence ID" value="OGE51160.1"/>
    <property type="molecule type" value="Genomic_DNA"/>
</dbReference>
<accession>A0A1F5LDS4</accession>
<dbReference type="RefSeq" id="XP_022486605.1">
    <property type="nucleotide sequence ID" value="XM_022633514.1"/>
</dbReference>
<organism evidence="6 7">
    <name type="scientific">Penicillium arizonense</name>
    <dbReference type="NCBI Taxonomy" id="1835702"/>
    <lineage>
        <taxon>Eukaryota</taxon>
        <taxon>Fungi</taxon>
        <taxon>Dikarya</taxon>
        <taxon>Ascomycota</taxon>
        <taxon>Pezizomycotina</taxon>
        <taxon>Eurotiomycetes</taxon>
        <taxon>Eurotiomycetidae</taxon>
        <taxon>Eurotiales</taxon>
        <taxon>Aspergillaceae</taxon>
        <taxon>Penicillium</taxon>
    </lineage>
</organism>
<dbReference type="PANTHER" id="PTHR36102">
    <property type="entry name" value="CHROMOSOME 10, WHOLE GENOME SHOTGUN SEQUENCE"/>
    <property type="match status" value="1"/>
</dbReference>
<keyword evidence="4" id="KW-0472">Membrane</keyword>
<evidence type="ECO:0000256" key="3">
    <source>
        <dbReference type="SAM" id="MobiDB-lite"/>
    </source>
</evidence>
<dbReference type="Pfam" id="PF11001">
    <property type="entry name" value="AFUB_07903_YDR124W_hel"/>
    <property type="match status" value="1"/>
</dbReference>
<dbReference type="CDD" id="cd00174">
    <property type="entry name" value="SH3"/>
    <property type="match status" value="1"/>
</dbReference>
<dbReference type="SUPFAM" id="SSF50044">
    <property type="entry name" value="SH3-domain"/>
    <property type="match status" value="1"/>
</dbReference>
<keyword evidence="4" id="KW-0812">Transmembrane</keyword>
<comment type="caution">
    <text evidence="6">The sequence shown here is derived from an EMBL/GenBank/DDBJ whole genome shotgun (WGS) entry which is preliminary data.</text>
</comment>
<keyword evidence="4" id="KW-1133">Transmembrane helix</keyword>
<evidence type="ECO:0000259" key="5">
    <source>
        <dbReference type="PROSITE" id="PS50002"/>
    </source>
</evidence>
<feature type="domain" description="SH3" evidence="5">
    <location>
        <begin position="433"/>
        <end position="494"/>
    </location>
</feature>
<evidence type="ECO:0000256" key="1">
    <source>
        <dbReference type="ARBA" id="ARBA00022443"/>
    </source>
</evidence>
<keyword evidence="7" id="KW-1185">Reference proteome</keyword>
<keyword evidence="1 2" id="KW-0728">SH3 domain</keyword>
<feature type="compositionally biased region" description="Low complexity" evidence="3">
    <location>
        <begin position="538"/>
        <end position="553"/>
    </location>
</feature>
<gene>
    <name evidence="6" type="ORF">PENARI_c014G05779</name>
</gene>
<dbReference type="AlphaFoldDB" id="A0A1F5LDS4"/>
<reference evidence="6 7" key="1">
    <citation type="journal article" date="2016" name="Sci. Rep.">
        <title>Penicillium arizonense, a new, genome sequenced fungal species, reveals a high chemical diversity in secreted metabolites.</title>
        <authorList>
            <person name="Grijseels S."/>
            <person name="Nielsen J.C."/>
            <person name="Randelovic M."/>
            <person name="Nielsen J."/>
            <person name="Nielsen K.F."/>
            <person name="Workman M."/>
            <person name="Frisvad J.C."/>
        </authorList>
    </citation>
    <scope>NUCLEOTIDE SEQUENCE [LARGE SCALE GENOMIC DNA]</scope>
    <source>
        <strain evidence="6 7">CBS 141311</strain>
    </source>
</reference>
<feature type="transmembrane region" description="Helical" evidence="4">
    <location>
        <begin position="163"/>
        <end position="184"/>
    </location>
</feature>
<dbReference type="OrthoDB" id="5340910at2759"/>
<dbReference type="InterPro" id="IPR036028">
    <property type="entry name" value="SH3-like_dom_sf"/>
</dbReference>
<dbReference type="Gene3D" id="2.30.30.40">
    <property type="entry name" value="SH3 Domains"/>
    <property type="match status" value="1"/>
</dbReference>
<dbReference type="Pfam" id="PF00018">
    <property type="entry name" value="SH3_1"/>
    <property type="match status" value="1"/>
</dbReference>
<name>A0A1F5LDS4_PENAI</name>
<dbReference type="SMART" id="SM00326">
    <property type="entry name" value="SH3"/>
    <property type="match status" value="1"/>
</dbReference>
<feature type="region of interest" description="Disordered" evidence="3">
    <location>
        <begin position="528"/>
        <end position="563"/>
    </location>
</feature>
<evidence type="ECO:0000256" key="4">
    <source>
        <dbReference type="SAM" id="Phobius"/>
    </source>
</evidence>
<evidence type="ECO:0000256" key="2">
    <source>
        <dbReference type="PROSITE-ProRule" id="PRU00192"/>
    </source>
</evidence>
<dbReference type="Proteomes" id="UP000177622">
    <property type="component" value="Unassembled WGS sequence"/>
</dbReference>
<sequence length="760" mass="84985">MVWNDTLHSIQPESASSTILNNGVYQPSTKTVLPEDGVYQPSTRTALPDDGLYHPMRYAGGQNQPIVPNTVALQLDTQTKAATKSPSTLNGLPEVPLPLATAQSVIIALPSIQQNTLNRASQPTFAPTASEDAKIPERTATLLPIPVKAEILDKPDKSDKSHVYAILSVLAVTFLIAVCVLAWLRKQKKKREAILLRFHNQDKPSLDTSSVHSGQLKTLLSRMKSRGAASVETVIRSARKEHSGDVGTWPMNWWTEESKETPKSRNAHPHTSYRGFDRRLLKDLILQAKRTSVAMFYALSGILRQREPPKANPRPRQSRTSDVWSATINSSAETIFSGLLHSPILVTDVSHSVCKCIQEPAPAVLPMQQCLEPLCLSEVLSTTDEKVDQLSDCNESSCTVSRVSTTSTRSGPKQPTNNVYQDLRPKLSSVSLFRKDVYQVQMNYEARNESQLSLCEGQNVLITQILDDGWAYCQIIGSKKEGLAPRNLRHEASPSISDSRERILSPRVTNEFLQAVARSEDNRAKIQGAQATPPHGLPSTQPSSRPSQTYTTQCTGLSPTQAHVDGRIAPTPHVLPVMWPGELVHRSVRESELLQHKATSQNEEVLLSSKNIMVSLGNASLLRRYYEKVFDNLQQTNCRILAKVYVRLVEPRKQVKYPYNGRKTVSGITKQWSPDETKPPWWPSDVRHREPDHLHKVERIELLVHILCELRASHGVTARRLRAADETIRRQISPTDRVNLLDELYYVREKEEKLLDGLLA</sequence>
<dbReference type="PANTHER" id="PTHR36102:SF1">
    <property type="entry name" value="YDR124W-LIKE HELICAL BUNDLE DOMAIN-CONTAINING PROTEIN"/>
    <property type="match status" value="1"/>
</dbReference>